<dbReference type="InterPro" id="IPR039424">
    <property type="entry name" value="SBP_5"/>
</dbReference>
<feature type="domain" description="Solute-binding protein family 5" evidence="6">
    <location>
        <begin position="110"/>
        <end position="497"/>
    </location>
</feature>
<dbReference type="PROSITE" id="PS51257">
    <property type="entry name" value="PROKAR_LIPOPROTEIN"/>
    <property type="match status" value="1"/>
</dbReference>
<dbReference type="Gene3D" id="3.40.190.10">
    <property type="entry name" value="Periplasmic binding protein-like II"/>
    <property type="match status" value="1"/>
</dbReference>
<evidence type="ECO:0000259" key="6">
    <source>
        <dbReference type="Pfam" id="PF00496"/>
    </source>
</evidence>
<evidence type="ECO:0000313" key="7">
    <source>
        <dbReference type="EMBL" id="HEX71108.1"/>
    </source>
</evidence>
<dbReference type="GO" id="GO:0043190">
    <property type="term" value="C:ATP-binding cassette (ABC) transporter complex"/>
    <property type="evidence" value="ECO:0007669"/>
    <property type="project" value="InterPro"/>
</dbReference>
<keyword evidence="2" id="KW-0813">Transport</keyword>
<dbReference type="GO" id="GO:1904680">
    <property type="term" value="F:peptide transmembrane transporter activity"/>
    <property type="evidence" value="ECO:0007669"/>
    <property type="project" value="TreeGrafter"/>
</dbReference>
<proteinExistence type="inferred from homology"/>
<gene>
    <name evidence="7" type="ORF">ENP13_07670</name>
</gene>
<dbReference type="InterPro" id="IPR030678">
    <property type="entry name" value="Peptide/Ni-bd"/>
</dbReference>
<feature type="signal peptide" evidence="5">
    <location>
        <begin position="1"/>
        <end position="25"/>
    </location>
</feature>
<dbReference type="Pfam" id="PF00496">
    <property type="entry name" value="SBP_bac_5"/>
    <property type="match status" value="1"/>
</dbReference>
<dbReference type="PANTHER" id="PTHR30290">
    <property type="entry name" value="PERIPLASMIC BINDING COMPONENT OF ABC TRANSPORTER"/>
    <property type="match status" value="1"/>
</dbReference>
<feature type="region of interest" description="Disordered" evidence="4">
    <location>
        <begin position="33"/>
        <end position="60"/>
    </location>
</feature>
<dbReference type="CDD" id="cd08513">
    <property type="entry name" value="PBP2_thermophilic_Hb8_like"/>
    <property type="match status" value="1"/>
</dbReference>
<dbReference type="Gene3D" id="3.10.105.10">
    <property type="entry name" value="Dipeptide-binding Protein, Domain 3"/>
    <property type="match status" value="1"/>
</dbReference>
<dbReference type="AlphaFoldDB" id="A0A7C2WJR3"/>
<organism evidence="7">
    <name type="scientific">Thermorudis sp</name>
    <dbReference type="NCBI Taxonomy" id="1969470"/>
    <lineage>
        <taxon>Bacteria</taxon>
        <taxon>Pseudomonadati</taxon>
        <taxon>Thermomicrobiota</taxon>
        <taxon>Thermomicrobia</taxon>
        <taxon>Thermomicrobia incertae sedis</taxon>
        <taxon>Thermorudis</taxon>
    </lineage>
</organism>
<comment type="caution">
    <text evidence="7">The sequence shown here is derived from an EMBL/GenBank/DDBJ whole genome shotgun (WGS) entry which is preliminary data.</text>
</comment>
<dbReference type="PIRSF" id="PIRSF002741">
    <property type="entry name" value="MppA"/>
    <property type="match status" value="1"/>
</dbReference>
<dbReference type="EMBL" id="DSID01000579">
    <property type="protein sequence ID" value="HEX71108.1"/>
    <property type="molecule type" value="Genomic_DNA"/>
</dbReference>
<feature type="compositionally biased region" description="Low complexity" evidence="4">
    <location>
        <begin position="33"/>
        <end position="55"/>
    </location>
</feature>
<dbReference type="InterPro" id="IPR000914">
    <property type="entry name" value="SBP_5_dom"/>
</dbReference>
<accession>A0A7C2WJR3</accession>
<protein>
    <submittedName>
        <fullName evidence="7">Peptide ABC transporter substrate-binding protein</fullName>
    </submittedName>
</protein>
<sequence>MTHTIRSQRRPGRWPVACLATIVVAAACGTVASPSPTASSPATSPGASAAPSQPTQIPRGGTIRYVTFAEPATLNPRMLPEAIADQVGELVHRGLSELDQNGNVYAELAEKVPDPADGDVSADLLTVTWKLREGLRWSDGTPLTSDDLRYTWEVCGNPANGCAKSDGLVDIESVETPDDRTIVLHYRKPYFDYKLQFRYGILPRNCADCGAPSDVARWRYSQTVNPNLGPFSIIEWRSGDFITLKRNEHFYLASEGKPYLDGVTVLLRDSIETFRQMILTGQADISPWLTQPAPAQVQELLDKGFRVGSGSSPYFNRFQLNLTDPKDRSKPHPILGDVNVRKAIILGTNTDNVIFNWNIPGIYEARQNPYRFSMHGAEYTCDIQPTPYDPDEARRLLDAAGWVPGSDGVRVKDGQRLRLRVSTYTGFGQEDNVVVWIDELRKLGIDAVADPIEVTTFYSSWADGSPVFRGDFDLLYYDWGKDFGGAHQEAFLFYHSTMIPSATNAIGRNVNGVQDARVDQWIDEAAVALDVATRNDRYCRIAKRVGQELWAEHWNGLIPNFQMSSPKLKGWKDGEMFVWFGSDAENWYLEP</sequence>
<evidence type="ECO:0000256" key="1">
    <source>
        <dbReference type="ARBA" id="ARBA00005695"/>
    </source>
</evidence>
<evidence type="ECO:0000256" key="2">
    <source>
        <dbReference type="ARBA" id="ARBA00022448"/>
    </source>
</evidence>
<dbReference type="GO" id="GO:0030288">
    <property type="term" value="C:outer membrane-bounded periplasmic space"/>
    <property type="evidence" value="ECO:0007669"/>
    <property type="project" value="UniProtKB-ARBA"/>
</dbReference>
<dbReference type="PANTHER" id="PTHR30290:SF9">
    <property type="entry name" value="OLIGOPEPTIDE-BINDING PROTEIN APPA"/>
    <property type="match status" value="1"/>
</dbReference>
<dbReference type="GO" id="GO:0015833">
    <property type="term" value="P:peptide transport"/>
    <property type="evidence" value="ECO:0007669"/>
    <property type="project" value="TreeGrafter"/>
</dbReference>
<evidence type="ECO:0000256" key="5">
    <source>
        <dbReference type="SAM" id="SignalP"/>
    </source>
</evidence>
<dbReference type="SUPFAM" id="SSF53850">
    <property type="entry name" value="Periplasmic binding protein-like II"/>
    <property type="match status" value="1"/>
</dbReference>
<evidence type="ECO:0000256" key="4">
    <source>
        <dbReference type="SAM" id="MobiDB-lite"/>
    </source>
</evidence>
<reference evidence="7" key="1">
    <citation type="journal article" date="2020" name="mSystems">
        <title>Genome- and Community-Level Interaction Insights into Carbon Utilization and Element Cycling Functions of Hydrothermarchaeota in Hydrothermal Sediment.</title>
        <authorList>
            <person name="Zhou Z."/>
            <person name="Liu Y."/>
            <person name="Xu W."/>
            <person name="Pan J."/>
            <person name="Luo Z.H."/>
            <person name="Li M."/>
        </authorList>
    </citation>
    <scope>NUCLEOTIDE SEQUENCE [LARGE SCALE GENOMIC DNA]</scope>
    <source>
        <strain evidence="7">SpSt-192</strain>
    </source>
</reference>
<feature type="chain" id="PRO_5028025071" evidence="5">
    <location>
        <begin position="26"/>
        <end position="591"/>
    </location>
</feature>
<name>A0A7C2WJR3_9BACT</name>
<evidence type="ECO:0000256" key="3">
    <source>
        <dbReference type="ARBA" id="ARBA00022729"/>
    </source>
</evidence>
<comment type="similarity">
    <text evidence="1">Belongs to the bacterial solute-binding protein 5 family.</text>
</comment>
<keyword evidence="3 5" id="KW-0732">Signal</keyword>